<feature type="domain" description="EamA" evidence="2">
    <location>
        <begin position="16"/>
        <end position="150"/>
    </location>
</feature>
<evidence type="ECO:0000256" key="1">
    <source>
        <dbReference type="ARBA" id="ARBA00007362"/>
    </source>
</evidence>
<dbReference type="PANTHER" id="PTHR22911">
    <property type="entry name" value="ACYL-MALONYL CONDENSING ENZYME-RELATED"/>
    <property type="match status" value="1"/>
</dbReference>
<evidence type="ECO:0000313" key="3">
    <source>
        <dbReference type="EMBL" id="QHN39693.1"/>
    </source>
</evidence>
<dbReference type="SUPFAM" id="SSF103481">
    <property type="entry name" value="Multidrug resistance efflux transporter EmrE"/>
    <property type="match status" value="2"/>
</dbReference>
<proteinExistence type="inferred from homology"/>
<accession>A0A857MBE5</accession>
<dbReference type="GO" id="GO:0016020">
    <property type="term" value="C:membrane"/>
    <property type="evidence" value="ECO:0007669"/>
    <property type="project" value="InterPro"/>
</dbReference>
<organism evidence="3">
    <name type="scientific">Gordonia amarae</name>
    <dbReference type="NCBI Taxonomy" id="36821"/>
    <lineage>
        <taxon>Bacteria</taxon>
        <taxon>Bacillati</taxon>
        <taxon>Actinomycetota</taxon>
        <taxon>Actinomycetes</taxon>
        <taxon>Mycobacteriales</taxon>
        <taxon>Gordoniaceae</taxon>
        <taxon>Gordonia</taxon>
    </lineage>
</organism>
<protein>
    <submittedName>
        <fullName evidence="3">EamA family transporter</fullName>
    </submittedName>
</protein>
<dbReference type="AlphaFoldDB" id="A0A857MBE5"/>
<dbReference type="PANTHER" id="PTHR22911:SF79">
    <property type="entry name" value="MOBA-LIKE NTP TRANSFERASE DOMAIN-CONTAINING PROTEIN"/>
    <property type="match status" value="1"/>
</dbReference>
<comment type="similarity">
    <text evidence="1">Belongs to the EamA transporter family.</text>
</comment>
<dbReference type="InterPro" id="IPR000620">
    <property type="entry name" value="EamA_dom"/>
</dbReference>
<dbReference type="EMBL" id="CP045810">
    <property type="protein sequence ID" value="QHN39693.1"/>
    <property type="molecule type" value="Genomic_DNA"/>
</dbReference>
<evidence type="ECO:0000259" key="2">
    <source>
        <dbReference type="Pfam" id="PF00892"/>
    </source>
</evidence>
<reference evidence="3" key="1">
    <citation type="journal article" date="2021" name="Nat. Microbiol.">
        <title>Cocultivation of an ultrasmall environmental parasitic bacterium with lytic ability against bacteria associated with wastewater foams.</title>
        <authorList>
            <person name="Batinovic S."/>
            <person name="Rose J.J.A."/>
            <person name="Ratcliffe J."/>
            <person name="Seviour R.J."/>
            <person name="Petrovski S."/>
        </authorList>
    </citation>
    <scope>NUCLEOTIDE SEQUENCE</scope>
    <source>
        <strain evidence="3">CON44</strain>
    </source>
</reference>
<dbReference type="Pfam" id="PF00892">
    <property type="entry name" value="EamA"/>
    <property type="match status" value="2"/>
</dbReference>
<dbReference type="RefSeq" id="WP_050942587.1">
    <property type="nucleotide sequence ID" value="NZ_CP045804.1"/>
</dbReference>
<name>A0A857MBE5_9ACTN</name>
<sequence length="352" mass="35975">MASVVQRKVWSQGREGLVFALISALSFGLSGALARPLLDSGWSSGTIVTIRIGVGGLALVPLALHDMRGRWSLLRRYAVTIGLYGLFGVVIAQFCFFSAIQTIPVATGMLIEHTAPVVVLLWLWIAHRQRPSPLLGTGVVLCAIGLLFVLEITSGGAGLDVAGVLWATAAMIGAVGYFFISAKPHEDLPPSVLSAAGMIAAAALLGVLGAVGLMPFDVGDGTAHFTGFSIPAWLALLGLALVTVALAYPTGIIAARILGARLASLIALTEVIAATIWAAVLLSEVPSVIQLIGGVLVIAGVVCAKLGEPVTAPDTGMVGGGVVVGAPDIVDTCCEGDRPRDAGTGADDPSCR</sequence>
<feature type="domain" description="EamA" evidence="2">
    <location>
        <begin position="162"/>
        <end position="303"/>
    </location>
</feature>
<gene>
    <name evidence="3" type="ORF">GII30_11440</name>
</gene>
<dbReference type="InterPro" id="IPR037185">
    <property type="entry name" value="EmrE-like"/>
</dbReference>